<dbReference type="GO" id="GO:0033167">
    <property type="term" value="C:ARC complex"/>
    <property type="evidence" value="ECO:0007669"/>
    <property type="project" value="InterPro"/>
</dbReference>
<feature type="region of interest" description="Disordered" evidence="2">
    <location>
        <begin position="234"/>
        <end position="253"/>
    </location>
</feature>
<feature type="compositionally biased region" description="Acidic residues" evidence="2">
    <location>
        <begin position="243"/>
        <end position="253"/>
    </location>
</feature>
<reference evidence="3 4" key="1">
    <citation type="journal article" date="2016" name="Mol. Biol. Evol.">
        <title>Comparative Genomics of Early-Diverging Mushroom-Forming Fungi Provides Insights into the Origins of Lignocellulose Decay Capabilities.</title>
        <authorList>
            <person name="Nagy L.G."/>
            <person name="Riley R."/>
            <person name="Tritt A."/>
            <person name="Adam C."/>
            <person name="Daum C."/>
            <person name="Floudas D."/>
            <person name="Sun H."/>
            <person name="Yadav J.S."/>
            <person name="Pangilinan J."/>
            <person name="Larsson K.H."/>
            <person name="Matsuura K."/>
            <person name="Barry K."/>
            <person name="Labutti K."/>
            <person name="Kuo R."/>
            <person name="Ohm R.A."/>
            <person name="Bhattacharya S.S."/>
            <person name="Shirouzu T."/>
            <person name="Yoshinaga Y."/>
            <person name="Martin F.M."/>
            <person name="Grigoriev I.V."/>
            <person name="Hibbett D.S."/>
        </authorList>
    </citation>
    <scope>NUCLEOTIDE SEQUENCE [LARGE SCALE GENOMIC DNA]</scope>
    <source>
        <strain evidence="3 4">TUFC12733</strain>
    </source>
</reference>
<keyword evidence="1" id="KW-0175">Coiled coil</keyword>
<feature type="coiled-coil region" evidence="1">
    <location>
        <begin position="384"/>
        <end position="414"/>
    </location>
</feature>
<dbReference type="EMBL" id="KV417290">
    <property type="protein sequence ID" value="KZO95257.1"/>
    <property type="molecule type" value="Genomic_DNA"/>
</dbReference>
<feature type="compositionally biased region" description="Polar residues" evidence="2">
    <location>
        <begin position="639"/>
        <end position="648"/>
    </location>
</feature>
<dbReference type="AlphaFoldDB" id="A0A167L296"/>
<feature type="region of interest" description="Disordered" evidence="2">
    <location>
        <begin position="99"/>
        <end position="141"/>
    </location>
</feature>
<dbReference type="STRING" id="1330018.A0A167L296"/>
<evidence type="ECO:0000256" key="1">
    <source>
        <dbReference type="SAM" id="Coils"/>
    </source>
</evidence>
<name>A0A167L296_CALVF</name>
<dbReference type="Proteomes" id="UP000076738">
    <property type="component" value="Unassembled WGS sequence"/>
</dbReference>
<feature type="compositionally biased region" description="Low complexity" evidence="2">
    <location>
        <begin position="10"/>
        <end position="22"/>
    </location>
</feature>
<evidence type="ECO:0000256" key="2">
    <source>
        <dbReference type="SAM" id="MobiDB-lite"/>
    </source>
</evidence>
<organism evidence="3 4">
    <name type="scientific">Calocera viscosa (strain TUFC12733)</name>
    <dbReference type="NCBI Taxonomy" id="1330018"/>
    <lineage>
        <taxon>Eukaryota</taxon>
        <taxon>Fungi</taxon>
        <taxon>Dikarya</taxon>
        <taxon>Basidiomycota</taxon>
        <taxon>Agaricomycotina</taxon>
        <taxon>Dacrymycetes</taxon>
        <taxon>Dacrymycetales</taxon>
        <taxon>Dacrymycetaceae</taxon>
        <taxon>Calocera</taxon>
    </lineage>
</organism>
<protein>
    <submittedName>
        <fullName evidence="3">Uncharacterized protein</fullName>
    </submittedName>
</protein>
<sequence>MSSPAPTPTAQPQAEDSPAPTGTYPPPAPEEAQYRLPPFIIPPGVSVTSFADFEPGGILLPTVTVADGAAEGEEADAEEAEVDGSGVYTVQLETSHEPIVPAPAGADSNNTDPKADQEKTMPADAAAVVAAHKRRRNKGRQAQLKELGFSADGAPGERRLTWWEKWELEDLKKRGSGVNYNLGEDRSDRLDLAVKMFRKGHAMEAGVQSIWDRWLDYIGLMRNENQYPGAKKISRGIQRRGEEDDSDEEMEAEPEVNLEELWEERVIRFLENPTNALRRFFSSTYHEEGLYWSDAKLRDGPILVSIFLRYLLQERVVPEYAADLTQARDFLEEHIKHDLLATRAFSMGAEDDFSAACCADLGTQVLQDGMGRWVPAGLVLEQRARRDRQLLEAREREKREMEEERLRRKEEREQAVAAGIGIGEEGSAWGQGNAWTDGPVGWDEPHAWTEDDPLQAEGTAADMPWGAIRMPTLAPLCTPLTHSLLRTERSVRRITAVRPPDPAHPDPLRQKYATVVFEPWLLPEVVKEDAVLRPPELLYEAEGEEERSVMRSRGGGHSLGDTIELLVEPEHAERARKGLGVYAVWVQAARTGGMPEDASEPANTDAVEPATANTTNVTDATAAANTTTATPAKPVKSYASATKPTNAPSTPPEDESSGSTTPTLTASPISPKKKRRGKDKGPKAETFWFFQHVTIVVPGYWLE</sequence>
<dbReference type="InterPro" id="IPR018606">
    <property type="entry name" value="Arb1"/>
</dbReference>
<feature type="region of interest" description="Disordered" evidence="2">
    <location>
        <begin position="1"/>
        <end position="36"/>
    </location>
</feature>
<dbReference type="OrthoDB" id="435402at2759"/>
<feature type="compositionally biased region" description="Polar residues" evidence="2">
    <location>
        <begin position="657"/>
        <end position="668"/>
    </location>
</feature>
<feature type="region of interest" description="Disordered" evidence="2">
    <location>
        <begin position="593"/>
        <end position="682"/>
    </location>
</feature>
<feature type="compositionally biased region" description="Low complexity" evidence="2">
    <location>
        <begin position="610"/>
        <end position="632"/>
    </location>
</feature>
<proteinExistence type="predicted"/>
<gene>
    <name evidence="3" type="ORF">CALVIDRAFT_599398</name>
</gene>
<evidence type="ECO:0000313" key="3">
    <source>
        <dbReference type="EMBL" id="KZO95257.1"/>
    </source>
</evidence>
<accession>A0A167L296</accession>
<keyword evidence="4" id="KW-1185">Reference proteome</keyword>
<evidence type="ECO:0000313" key="4">
    <source>
        <dbReference type="Proteomes" id="UP000076738"/>
    </source>
</evidence>
<dbReference type="GO" id="GO:0031047">
    <property type="term" value="P:regulatory ncRNA-mediated gene silencing"/>
    <property type="evidence" value="ECO:0007669"/>
    <property type="project" value="InterPro"/>
</dbReference>
<dbReference type="Pfam" id="PF09692">
    <property type="entry name" value="Arb1"/>
    <property type="match status" value="1"/>
</dbReference>